<name>A0A7R8ZXP2_9CRUS</name>
<evidence type="ECO:0000256" key="1">
    <source>
        <dbReference type="ARBA" id="ARBA00004123"/>
    </source>
</evidence>
<dbReference type="Proteomes" id="UP000677054">
    <property type="component" value="Unassembled WGS sequence"/>
</dbReference>
<dbReference type="InterPro" id="IPR046347">
    <property type="entry name" value="bZIP_sf"/>
</dbReference>
<keyword evidence="10" id="KW-1185">Reference proteome</keyword>
<evidence type="ECO:0000313" key="10">
    <source>
        <dbReference type="Proteomes" id="UP000677054"/>
    </source>
</evidence>
<feature type="compositionally biased region" description="Basic residues" evidence="7">
    <location>
        <begin position="234"/>
        <end position="243"/>
    </location>
</feature>
<evidence type="ECO:0000256" key="7">
    <source>
        <dbReference type="SAM" id="MobiDB-lite"/>
    </source>
</evidence>
<evidence type="ECO:0000259" key="8">
    <source>
        <dbReference type="PROSITE" id="PS50217"/>
    </source>
</evidence>
<dbReference type="Gene3D" id="1.20.5.170">
    <property type="match status" value="1"/>
</dbReference>
<evidence type="ECO:0000256" key="3">
    <source>
        <dbReference type="ARBA" id="ARBA00023015"/>
    </source>
</evidence>
<organism evidence="9">
    <name type="scientific">Darwinula stevensoni</name>
    <dbReference type="NCBI Taxonomy" id="69355"/>
    <lineage>
        <taxon>Eukaryota</taxon>
        <taxon>Metazoa</taxon>
        <taxon>Ecdysozoa</taxon>
        <taxon>Arthropoda</taxon>
        <taxon>Crustacea</taxon>
        <taxon>Oligostraca</taxon>
        <taxon>Ostracoda</taxon>
        <taxon>Podocopa</taxon>
        <taxon>Podocopida</taxon>
        <taxon>Darwinulocopina</taxon>
        <taxon>Darwinuloidea</taxon>
        <taxon>Darwinulidae</taxon>
        <taxon>Darwinula</taxon>
    </lineage>
</organism>
<dbReference type="PROSITE" id="PS00036">
    <property type="entry name" value="BZIP_BASIC"/>
    <property type="match status" value="1"/>
</dbReference>
<dbReference type="EMBL" id="CAJPEV010000018">
    <property type="protein sequence ID" value="CAG0878866.1"/>
    <property type="molecule type" value="Genomic_DNA"/>
</dbReference>
<keyword evidence="4" id="KW-0238">DNA-binding</keyword>
<evidence type="ECO:0000256" key="6">
    <source>
        <dbReference type="ARBA" id="ARBA00023242"/>
    </source>
</evidence>
<evidence type="ECO:0000256" key="4">
    <source>
        <dbReference type="ARBA" id="ARBA00023125"/>
    </source>
</evidence>
<dbReference type="PANTHER" id="PTHR13044">
    <property type="entry name" value="ACTIVATING TRANSCRIPTION FACTOR ATF 4/5"/>
    <property type="match status" value="1"/>
</dbReference>
<dbReference type="EMBL" id="LR899535">
    <property type="protein sequence ID" value="CAD7240258.1"/>
    <property type="molecule type" value="Genomic_DNA"/>
</dbReference>
<comment type="similarity">
    <text evidence="2">Belongs to the bZIP family.</text>
</comment>
<reference evidence="9" key="1">
    <citation type="submission" date="2020-11" db="EMBL/GenBank/DDBJ databases">
        <authorList>
            <person name="Tran Van P."/>
        </authorList>
    </citation>
    <scope>NUCLEOTIDE SEQUENCE</scope>
</reference>
<keyword evidence="5" id="KW-0804">Transcription</keyword>
<proteinExistence type="inferred from homology"/>
<feature type="domain" description="BZIP" evidence="8">
    <location>
        <begin position="230"/>
        <end position="293"/>
    </location>
</feature>
<dbReference type="CDD" id="cd14692">
    <property type="entry name" value="bZIP_ATF4"/>
    <property type="match status" value="1"/>
</dbReference>
<dbReference type="PANTHER" id="PTHR13044:SF14">
    <property type="entry name" value="CRYPTOCEPHAL, ISOFORM A"/>
    <property type="match status" value="1"/>
</dbReference>
<accession>A0A7R8ZXP2</accession>
<evidence type="ECO:0000313" key="9">
    <source>
        <dbReference type="EMBL" id="CAD7240258.1"/>
    </source>
</evidence>
<dbReference type="Pfam" id="PF07716">
    <property type="entry name" value="bZIP_2"/>
    <property type="match status" value="1"/>
</dbReference>
<dbReference type="SMART" id="SM00338">
    <property type="entry name" value="BRLZ"/>
    <property type="match status" value="1"/>
</dbReference>
<evidence type="ECO:0000256" key="2">
    <source>
        <dbReference type="ARBA" id="ARBA00007163"/>
    </source>
</evidence>
<sequence length="303" mass="33884">MAEEFNGISLGFQAPSIFFHAKAPTFNSDGGPANVDGGRGHAGLQGQTDFFDWMENKMDLSLFDALPGEEPITETVNLYVNGKKVHPIDQLLAQSIDLDILNQLDATPEGKSALSDDFPSTISQHPKIAEELPNERLKTVQMPIAQEVQVLGHEGDSDEGFTTISADELMSLLSHSWEDTCSSGVEFPSSPSSVSSTSYDDSMDTEDCQDVCEISSPMNAQKRRQRVGPEEKRLRKKEQNKKAATRYRLKQKYQKQGLCSEQLIMETKNKELREKLESLCKEKRYLARLMRDLFTAKQLSLSV</sequence>
<feature type="region of interest" description="Disordered" evidence="7">
    <location>
        <begin position="219"/>
        <end position="243"/>
    </location>
</feature>
<dbReference type="PROSITE" id="PS50217">
    <property type="entry name" value="BZIP"/>
    <property type="match status" value="1"/>
</dbReference>
<dbReference type="SUPFAM" id="SSF57959">
    <property type="entry name" value="Leucine zipper domain"/>
    <property type="match status" value="1"/>
</dbReference>
<protein>
    <recommendedName>
        <fullName evidence="8">BZIP domain-containing protein</fullName>
    </recommendedName>
</protein>
<evidence type="ECO:0000256" key="5">
    <source>
        <dbReference type="ARBA" id="ARBA00023163"/>
    </source>
</evidence>
<comment type="subcellular location">
    <subcellularLocation>
        <location evidence="1">Nucleus</location>
    </subcellularLocation>
</comment>
<gene>
    <name evidence="9" type="ORF">DSTB1V02_LOCUS286</name>
</gene>
<keyword evidence="6" id="KW-0539">Nucleus</keyword>
<dbReference type="InterPro" id="IPR004827">
    <property type="entry name" value="bZIP"/>
</dbReference>
<dbReference type="AlphaFoldDB" id="A0A7R8ZXP2"/>
<dbReference type="OrthoDB" id="5847285at2759"/>
<dbReference type="GO" id="GO:0005634">
    <property type="term" value="C:nucleus"/>
    <property type="evidence" value="ECO:0007669"/>
    <property type="project" value="UniProtKB-SubCell"/>
</dbReference>
<dbReference type="GO" id="GO:0000977">
    <property type="term" value="F:RNA polymerase II transcription regulatory region sequence-specific DNA binding"/>
    <property type="evidence" value="ECO:0007669"/>
    <property type="project" value="TreeGrafter"/>
</dbReference>
<dbReference type="GO" id="GO:0001228">
    <property type="term" value="F:DNA-binding transcription activator activity, RNA polymerase II-specific"/>
    <property type="evidence" value="ECO:0007669"/>
    <property type="project" value="TreeGrafter"/>
</dbReference>
<keyword evidence="3" id="KW-0805">Transcription regulation</keyword>